<accession>A0A9P0Z6Y0</accession>
<dbReference type="AlphaFoldDB" id="A0A9P0Z6Y0"/>
<name>A0A9P0Z6Y0_CUSEU</name>
<organism evidence="1 2">
    <name type="scientific">Cuscuta europaea</name>
    <name type="common">European dodder</name>
    <dbReference type="NCBI Taxonomy" id="41803"/>
    <lineage>
        <taxon>Eukaryota</taxon>
        <taxon>Viridiplantae</taxon>
        <taxon>Streptophyta</taxon>
        <taxon>Embryophyta</taxon>
        <taxon>Tracheophyta</taxon>
        <taxon>Spermatophyta</taxon>
        <taxon>Magnoliopsida</taxon>
        <taxon>eudicotyledons</taxon>
        <taxon>Gunneridae</taxon>
        <taxon>Pentapetalae</taxon>
        <taxon>asterids</taxon>
        <taxon>lamiids</taxon>
        <taxon>Solanales</taxon>
        <taxon>Convolvulaceae</taxon>
        <taxon>Cuscuteae</taxon>
        <taxon>Cuscuta</taxon>
        <taxon>Cuscuta subgen. Cuscuta</taxon>
    </lineage>
</organism>
<dbReference type="OrthoDB" id="1323562at2759"/>
<dbReference type="Proteomes" id="UP001152484">
    <property type="component" value="Unassembled WGS sequence"/>
</dbReference>
<gene>
    <name evidence="1" type="ORF">CEURO_LOCUS10561</name>
</gene>
<dbReference type="EMBL" id="CAMAPE010000019">
    <property type="protein sequence ID" value="CAH9088575.1"/>
    <property type="molecule type" value="Genomic_DNA"/>
</dbReference>
<protein>
    <submittedName>
        <fullName evidence="1">Uncharacterized protein</fullName>
    </submittedName>
</protein>
<comment type="caution">
    <text evidence="1">The sequence shown here is derived from an EMBL/GenBank/DDBJ whole genome shotgun (WGS) entry which is preliminary data.</text>
</comment>
<proteinExistence type="predicted"/>
<reference evidence="1" key="1">
    <citation type="submission" date="2022-07" db="EMBL/GenBank/DDBJ databases">
        <authorList>
            <person name="Macas J."/>
            <person name="Novak P."/>
            <person name="Neumann P."/>
        </authorList>
    </citation>
    <scope>NUCLEOTIDE SEQUENCE</scope>
</reference>
<evidence type="ECO:0000313" key="1">
    <source>
        <dbReference type="EMBL" id="CAH9088575.1"/>
    </source>
</evidence>
<sequence>MQHDRPPQRHRVQFMVGSPILSRMGTTILCSMIGPSAPSYPIHGRLVHSFQDGDHRLMQYDQPLSAIVSRSWSARPFLPGWGPPSYAVRSAPQRHRFQFMVGSSIPSRMVTTVLCSMIGPSAQSYPVHGQLVHSFQDGDHHLMQHDQPLNAIVSSSRSTPQFLPGWRPPSYAARSAHQCHRVQFTIGLTHSFQDGDHRLMKCDRPLNAIVSRSRSAHPYFLRWRPSSYAVRSAPQRHRTSIMVSSAHSLQDRDHHFMQHDRPLSSIVSCSCLG</sequence>
<evidence type="ECO:0000313" key="2">
    <source>
        <dbReference type="Proteomes" id="UP001152484"/>
    </source>
</evidence>
<keyword evidence="2" id="KW-1185">Reference proteome</keyword>